<dbReference type="AlphaFoldDB" id="A0A5J4PFK6"/>
<name>A0A5J4PFK6_9ZZZZ</name>
<proteinExistence type="predicted"/>
<dbReference type="EMBL" id="SNRY01008613">
    <property type="protein sequence ID" value="KAA6308237.1"/>
    <property type="molecule type" value="Genomic_DNA"/>
</dbReference>
<comment type="caution">
    <text evidence="1">The sequence shown here is derived from an EMBL/GenBank/DDBJ whole genome shotgun (WGS) entry which is preliminary data.</text>
</comment>
<accession>A0A5J4PFK6</accession>
<sequence length="44" mass="5002">MKIRKTEDRASNYDENCMIIAMNGDRVQTIIALDKHAMYGAQGQ</sequence>
<evidence type="ECO:0000313" key="1">
    <source>
        <dbReference type="EMBL" id="KAA6308237.1"/>
    </source>
</evidence>
<gene>
    <name evidence="1" type="ORF">EZS27_040084</name>
</gene>
<reference evidence="1" key="1">
    <citation type="submission" date="2019-03" db="EMBL/GenBank/DDBJ databases">
        <title>Single cell metagenomics reveals metabolic interactions within the superorganism composed of flagellate Streblomastix strix and complex community of Bacteroidetes bacteria on its surface.</title>
        <authorList>
            <person name="Treitli S.C."/>
            <person name="Kolisko M."/>
            <person name="Husnik F."/>
            <person name="Keeling P."/>
            <person name="Hampl V."/>
        </authorList>
    </citation>
    <scope>NUCLEOTIDE SEQUENCE</scope>
    <source>
        <strain evidence="1">STM</strain>
    </source>
</reference>
<protein>
    <submittedName>
        <fullName evidence="1">Uncharacterized protein</fullName>
    </submittedName>
</protein>
<organism evidence="1">
    <name type="scientific">termite gut metagenome</name>
    <dbReference type="NCBI Taxonomy" id="433724"/>
    <lineage>
        <taxon>unclassified sequences</taxon>
        <taxon>metagenomes</taxon>
        <taxon>organismal metagenomes</taxon>
    </lineage>
</organism>